<feature type="non-terminal residue" evidence="1">
    <location>
        <position position="1"/>
    </location>
</feature>
<name>A0A726RNG2_SALET</name>
<sequence>GVIIHRNERIKYWLNLADSYAVGWIPSETLFTEIEY</sequence>
<organism evidence="1">
    <name type="scientific">Salmonella enterica subsp. enterica serovar Agona</name>
    <dbReference type="NCBI Taxonomy" id="58095"/>
    <lineage>
        <taxon>Bacteria</taxon>
        <taxon>Pseudomonadati</taxon>
        <taxon>Pseudomonadota</taxon>
        <taxon>Gammaproteobacteria</taxon>
        <taxon>Enterobacterales</taxon>
        <taxon>Enterobacteriaceae</taxon>
        <taxon>Salmonella</taxon>
    </lineage>
</organism>
<comment type="caution">
    <text evidence="1">The sequence shown here is derived from an EMBL/GenBank/DDBJ whole genome shotgun (WGS) entry which is preliminary data.</text>
</comment>
<protein>
    <submittedName>
        <fullName evidence="1">Restriction endonuclease</fullName>
    </submittedName>
</protein>
<dbReference type="EMBL" id="DAARAE010000257">
    <property type="protein sequence ID" value="HAE1459131.1"/>
    <property type="molecule type" value="Genomic_DNA"/>
</dbReference>
<gene>
    <name evidence="1" type="ORF">G3A30_22475</name>
</gene>
<dbReference type="AlphaFoldDB" id="A0A726RNG2"/>
<reference evidence="1" key="2">
    <citation type="submission" date="2019-10" db="EMBL/GenBank/DDBJ databases">
        <authorList>
            <consortium name="NCBI Pathogen Detection Project"/>
        </authorList>
    </citation>
    <scope>NUCLEOTIDE SEQUENCE</scope>
    <source>
        <strain evidence="1">Salmonella enterica</strain>
    </source>
</reference>
<reference evidence="1" key="1">
    <citation type="journal article" date="2018" name="Genome Biol.">
        <title>SKESA: strategic k-mer extension for scrupulous assemblies.</title>
        <authorList>
            <person name="Souvorov A."/>
            <person name="Agarwala R."/>
            <person name="Lipman D.J."/>
        </authorList>
    </citation>
    <scope>NUCLEOTIDE SEQUENCE</scope>
    <source>
        <strain evidence="1">Salmonella enterica</strain>
    </source>
</reference>
<evidence type="ECO:0000313" key="1">
    <source>
        <dbReference type="EMBL" id="HAE1459131.1"/>
    </source>
</evidence>
<keyword evidence="1" id="KW-0255">Endonuclease</keyword>
<keyword evidence="1" id="KW-0540">Nuclease</keyword>
<proteinExistence type="predicted"/>
<accession>A0A726RNG2</accession>
<dbReference type="GO" id="GO:0004519">
    <property type="term" value="F:endonuclease activity"/>
    <property type="evidence" value="ECO:0007669"/>
    <property type="project" value="UniProtKB-KW"/>
</dbReference>
<keyword evidence="1" id="KW-0378">Hydrolase</keyword>